<evidence type="ECO:0000256" key="1">
    <source>
        <dbReference type="ARBA" id="ARBA00022649"/>
    </source>
</evidence>
<gene>
    <name evidence="2" type="ORF">FHP25_05670</name>
</gene>
<reference evidence="2 3" key="1">
    <citation type="submission" date="2019-06" db="EMBL/GenBank/DDBJ databases">
        <title>New taxonomy in bacterial strain CC-CFT640, isolated from vineyard.</title>
        <authorList>
            <person name="Lin S.-Y."/>
            <person name="Tsai C.-F."/>
            <person name="Young C.-C."/>
        </authorList>
    </citation>
    <scope>NUCLEOTIDE SEQUENCE [LARGE SCALE GENOMIC DNA]</scope>
    <source>
        <strain evidence="2 3">CC-CFT640</strain>
    </source>
</reference>
<dbReference type="RefSeq" id="WP_147845947.1">
    <property type="nucleotide sequence ID" value="NZ_VDUZ01000005.1"/>
</dbReference>
<dbReference type="OrthoDB" id="5457915at2"/>
<organism evidence="2 3">
    <name type="scientific">Vineibacter terrae</name>
    <dbReference type="NCBI Taxonomy" id="2586908"/>
    <lineage>
        <taxon>Bacteria</taxon>
        <taxon>Pseudomonadati</taxon>
        <taxon>Pseudomonadota</taxon>
        <taxon>Alphaproteobacteria</taxon>
        <taxon>Hyphomicrobiales</taxon>
        <taxon>Vineibacter</taxon>
    </lineage>
</organism>
<sequence>MPAYRLAAAAEADIRDLLAYSQSQFGALARERYEILLISGLRDLMADPMRVGGLAQPELGKNVRSHHLRHSRDRTRHEHGIVARPRHLIHYRLATTDLIDIGRVLHDAMEIERHLPADYSVGE</sequence>
<evidence type="ECO:0000313" key="2">
    <source>
        <dbReference type="EMBL" id="TXL79441.1"/>
    </source>
</evidence>
<dbReference type="AlphaFoldDB" id="A0A5C8PSU1"/>
<dbReference type="Proteomes" id="UP000321638">
    <property type="component" value="Unassembled WGS sequence"/>
</dbReference>
<evidence type="ECO:0000313" key="3">
    <source>
        <dbReference type="Proteomes" id="UP000321638"/>
    </source>
</evidence>
<dbReference type="EMBL" id="VDUZ01000005">
    <property type="protein sequence ID" value="TXL79441.1"/>
    <property type="molecule type" value="Genomic_DNA"/>
</dbReference>
<proteinExistence type="predicted"/>
<dbReference type="Gene3D" id="3.30.2310.20">
    <property type="entry name" value="RelE-like"/>
    <property type="match status" value="1"/>
</dbReference>
<dbReference type="InterPro" id="IPR035093">
    <property type="entry name" value="RelE/ParE_toxin_dom_sf"/>
</dbReference>
<accession>A0A5C8PSU1</accession>
<comment type="caution">
    <text evidence="2">The sequence shown here is derived from an EMBL/GenBank/DDBJ whole genome shotgun (WGS) entry which is preliminary data.</text>
</comment>
<name>A0A5C8PSU1_9HYPH</name>
<protein>
    <submittedName>
        <fullName evidence="2">Type II toxin-antitoxin system RelE/ParE family toxin</fullName>
    </submittedName>
</protein>
<dbReference type="Pfam" id="PF05016">
    <property type="entry name" value="ParE_toxin"/>
    <property type="match status" value="1"/>
</dbReference>
<keyword evidence="3" id="KW-1185">Reference proteome</keyword>
<keyword evidence="1" id="KW-1277">Toxin-antitoxin system</keyword>
<dbReference type="InterPro" id="IPR007712">
    <property type="entry name" value="RelE/ParE_toxin"/>
</dbReference>